<dbReference type="EMBL" id="GBXM01021610">
    <property type="protein sequence ID" value="JAH86967.1"/>
    <property type="molecule type" value="Transcribed_RNA"/>
</dbReference>
<accession>A0A0E9W9F0</accession>
<sequence length="100" mass="10743">MGGVCFLLQGMRLGKACISAGAQPLWPSVGDAVWCVPAKWKRQRKCLTRTSPPGAQCIQELPHHKFPPANMAGTLTSNGRGSTLNLKGQTKLLISRTKAD</sequence>
<protein>
    <submittedName>
        <fullName evidence="1">Uncharacterized protein</fullName>
    </submittedName>
</protein>
<proteinExistence type="predicted"/>
<organism evidence="1">
    <name type="scientific">Anguilla anguilla</name>
    <name type="common">European freshwater eel</name>
    <name type="synonym">Muraena anguilla</name>
    <dbReference type="NCBI Taxonomy" id="7936"/>
    <lineage>
        <taxon>Eukaryota</taxon>
        <taxon>Metazoa</taxon>
        <taxon>Chordata</taxon>
        <taxon>Craniata</taxon>
        <taxon>Vertebrata</taxon>
        <taxon>Euteleostomi</taxon>
        <taxon>Actinopterygii</taxon>
        <taxon>Neopterygii</taxon>
        <taxon>Teleostei</taxon>
        <taxon>Anguilliformes</taxon>
        <taxon>Anguillidae</taxon>
        <taxon>Anguilla</taxon>
    </lineage>
</organism>
<dbReference type="AlphaFoldDB" id="A0A0E9W9F0"/>
<evidence type="ECO:0000313" key="1">
    <source>
        <dbReference type="EMBL" id="JAH86967.1"/>
    </source>
</evidence>
<reference evidence="1" key="2">
    <citation type="journal article" date="2015" name="Fish Shellfish Immunol.">
        <title>Early steps in the European eel (Anguilla anguilla)-Vibrio vulnificus interaction in the gills: Role of the RtxA13 toxin.</title>
        <authorList>
            <person name="Callol A."/>
            <person name="Pajuelo D."/>
            <person name="Ebbesson L."/>
            <person name="Teles M."/>
            <person name="MacKenzie S."/>
            <person name="Amaro C."/>
        </authorList>
    </citation>
    <scope>NUCLEOTIDE SEQUENCE</scope>
</reference>
<name>A0A0E9W9F0_ANGAN</name>
<reference evidence="1" key="1">
    <citation type="submission" date="2014-11" db="EMBL/GenBank/DDBJ databases">
        <authorList>
            <person name="Amaro Gonzalez C."/>
        </authorList>
    </citation>
    <scope>NUCLEOTIDE SEQUENCE</scope>
</reference>